<evidence type="ECO:0000256" key="7">
    <source>
        <dbReference type="RuleBase" id="RU000320"/>
    </source>
</evidence>
<feature type="transmembrane region" description="Helical" evidence="8">
    <location>
        <begin position="462"/>
        <end position="485"/>
    </location>
</feature>
<dbReference type="InterPro" id="IPR001750">
    <property type="entry name" value="ND/Mrp_TM"/>
</dbReference>
<name>A0ABW1EDT7_9BACT</name>
<keyword evidence="4 8" id="KW-1133">Transmembrane helix</keyword>
<feature type="transmembrane region" description="Helical" evidence="8">
    <location>
        <begin position="416"/>
        <end position="441"/>
    </location>
</feature>
<feature type="transmembrane region" description="Helical" evidence="8">
    <location>
        <begin position="127"/>
        <end position="144"/>
    </location>
</feature>
<dbReference type="EMBL" id="JBHSPH010000002">
    <property type="protein sequence ID" value="MFC5862220.1"/>
    <property type="molecule type" value="Genomic_DNA"/>
</dbReference>
<feature type="transmembrane region" description="Helical" evidence="8">
    <location>
        <begin position="373"/>
        <end position="391"/>
    </location>
</feature>
<feature type="transmembrane region" description="Helical" evidence="8">
    <location>
        <begin position="73"/>
        <end position="91"/>
    </location>
</feature>
<dbReference type="InterPro" id="IPR003918">
    <property type="entry name" value="NADH_UbQ_OxRdtase"/>
</dbReference>
<evidence type="ECO:0000259" key="9">
    <source>
        <dbReference type="Pfam" id="PF00361"/>
    </source>
</evidence>
<comment type="subcellular location">
    <subcellularLocation>
        <location evidence="1">Cell membrane</location>
        <topology evidence="1">Multi-pass membrane protein</topology>
    </subcellularLocation>
    <subcellularLocation>
        <location evidence="7">Membrane</location>
        <topology evidence="7">Multi-pass membrane protein</topology>
    </subcellularLocation>
</comment>
<evidence type="ECO:0000256" key="8">
    <source>
        <dbReference type="SAM" id="Phobius"/>
    </source>
</evidence>
<dbReference type="PANTHER" id="PTHR42682:SF3">
    <property type="entry name" value="FORMATE HYDROGENLYASE SUBUNIT 3-RELATED"/>
    <property type="match status" value="1"/>
</dbReference>
<gene>
    <name evidence="10" type="ORF">ACFPT7_07940</name>
</gene>
<comment type="caution">
    <text evidence="10">The sequence shown here is derived from an EMBL/GenBank/DDBJ whole genome shotgun (WGS) entry which is preliminary data.</text>
</comment>
<dbReference type="PRINTS" id="PR01437">
    <property type="entry name" value="NUOXDRDTASE4"/>
</dbReference>
<feature type="transmembrane region" description="Helical" evidence="8">
    <location>
        <begin position="156"/>
        <end position="177"/>
    </location>
</feature>
<evidence type="ECO:0000256" key="5">
    <source>
        <dbReference type="ARBA" id="ARBA00023002"/>
    </source>
</evidence>
<feature type="transmembrane region" description="Helical" evidence="8">
    <location>
        <begin position="605"/>
        <end position="624"/>
    </location>
</feature>
<evidence type="ECO:0000256" key="4">
    <source>
        <dbReference type="ARBA" id="ARBA00022989"/>
    </source>
</evidence>
<organism evidence="10 11">
    <name type="scientific">Acidicapsa dinghuensis</name>
    <dbReference type="NCBI Taxonomy" id="2218256"/>
    <lineage>
        <taxon>Bacteria</taxon>
        <taxon>Pseudomonadati</taxon>
        <taxon>Acidobacteriota</taxon>
        <taxon>Terriglobia</taxon>
        <taxon>Terriglobales</taxon>
        <taxon>Acidobacteriaceae</taxon>
        <taxon>Acidicapsa</taxon>
    </lineage>
</organism>
<keyword evidence="6 8" id="KW-0472">Membrane</keyword>
<feature type="transmembrane region" description="Helical" evidence="8">
    <location>
        <begin position="232"/>
        <end position="252"/>
    </location>
</feature>
<feature type="transmembrane region" description="Helical" evidence="8">
    <location>
        <begin position="517"/>
        <end position="542"/>
    </location>
</feature>
<evidence type="ECO:0000313" key="10">
    <source>
        <dbReference type="EMBL" id="MFC5862220.1"/>
    </source>
</evidence>
<keyword evidence="5" id="KW-0560">Oxidoreductase</keyword>
<dbReference type="Proteomes" id="UP001596091">
    <property type="component" value="Unassembled WGS sequence"/>
</dbReference>
<evidence type="ECO:0000256" key="3">
    <source>
        <dbReference type="ARBA" id="ARBA00022692"/>
    </source>
</evidence>
<feature type="transmembrane region" description="Helical" evidence="8">
    <location>
        <begin position="328"/>
        <end position="352"/>
    </location>
</feature>
<feature type="transmembrane region" description="Helical" evidence="8">
    <location>
        <begin position="264"/>
        <end position="285"/>
    </location>
</feature>
<dbReference type="RefSeq" id="WP_263338540.1">
    <property type="nucleotide sequence ID" value="NZ_JAGSYH010000004.1"/>
</dbReference>
<sequence length="664" mass="70754">MPSDLLIAMIILWALSFLAALFLPTATPSRVGIALGCACGVASILMLLPGTVPSVSLGFRVSDTPVQFQLDNGARWLLLFGLLPAFFAAGLGTTASSRSCSRCWLAGLSMTLLGAFGVFGLQDSMSFLIAWEVMSLGGAVMILGERVAENRGGPTLFMLALLEVGAVGVLFALLLLGNRTGSWTFVGLAPTQQDSTVGTLIVGLLLLFGFGAKLGMLPFYEWFPAAYGSGSGATGVIFSGIVLNAAFFALSRGVLQWLPHHGEWAMSVAIIMIAVGVISAILTIFMAFQEEDWRRLLSLSSAENAGVAVGVLGASLLFAVIGSPGPAALAWIVCLIHLAGHSLAKGTLFLTADGVFTVNRSYFIRQTGLLRNTSAFFGIGALFAAMSLAALPPQSGFVSEWYVFQSLFHGMQSDTIAARLTLALAAAGLALVVAVALATFAKLFGVGLLGDGHSVPTHLSGLRCGAVFILGLCVLGLAVGMPWWVQSLGPASQSLFGVNAPSAMKDDWLLVPLSGHFAFISPTKLVIAGPLLALIPIGFYLISRRRFHLRRVPVWSGGRREDARRIATTPLAFSNALRTFYGFIYGPTHNLEREYDHGPYFVKRLIFNQEVAPIFGPYLFAPLVRLVRKMADKVSILQSGYLNFYNALIGMLLVLILGVALFYR</sequence>
<evidence type="ECO:0000256" key="6">
    <source>
        <dbReference type="ARBA" id="ARBA00023136"/>
    </source>
</evidence>
<evidence type="ECO:0000256" key="2">
    <source>
        <dbReference type="ARBA" id="ARBA00022475"/>
    </source>
</evidence>
<proteinExistence type="predicted"/>
<feature type="transmembrane region" description="Helical" evidence="8">
    <location>
        <begin position="103"/>
        <end position="121"/>
    </location>
</feature>
<feature type="transmembrane region" description="Helical" evidence="8">
    <location>
        <begin position="6"/>
        <end position="24"/>
    </location>
</feature>
<evidence type="ECO:0000313" key="11">
    <source>
        <dbReference type="Proteomes" id="UP001596091"/>
    </source>
</evidence>
<dbReference type="PANTHER" id="PTHR42682">
    <property type="entry name" value="HYDROGENASE-4 COMPONENT F"/>
    <property type="match status" value="1"/>
</dbReference>
<accession>A0ABW1EDT7</accession>
<keyword evidence="2" id="KW-1003">Cell membrane</keyword>
<feature type="transmembrane region" description="Helical" evidence="8">
    <location>
        <begin position="197"/>
        <end position="220"/>
    </location>
</feature>
<feature type="transmembrane region" description="Helical" evidence="8">
    <location>
        <begin position="305"/>
        <end position="322"/>
    </location>
</feature>
<dbReference type="Pfam" id="PF00361">
    <property type="entry name" value="Proton_antipo_M"/>
    <property type="match status" value="1"/>
</dbReference>
<dbReference type="InterPro" id="IPR052175">
    <property type="entry name" value="ComplexI-like_HydComp"/>
</dbReference>
<feature type="transmembrane region" description="Helical" evidence="8">
    <location>
        <begin position="31"/>
        <end position="53"/>
    </location>
</feature>
<protein>
    <submittedName>
        <fullName evidence="10">Proton-conducting transporter membrane subunit</fullName>
    </submittedName>
</protein>
<feature type="domain" description="NADH:quinone oxidoreductase/Mrp antiporter transmembrane" evidence="9">
    <location>
        <begin position="123"/>
        <end position="418"/>
    </location>
</feature>
<feature type="transmembrane region" description="Helical" evidence="8">
    <location>
        <begin position="644"/>
        <end position="663"/>
    </location>
</feature>
<evidence type="ECO:0000256" key="1">
    <source>
        <dbReference type="ARBA" id="ARBA00004651"/>
    </source>
</evidence>
<keyword evidence="3 7" id="KW-0812">Transmembrane</keyword>
<reference evidence="11" key="1">
    <citation type="journal article" date="2019" name="Int. J. Syst. Evol. Microbiol.">
        <title>The Global Catalogue of Microorganisms (GCM) 10K type strain sequencing project: providing services to taxonomists for standard genome sequencing and annotation.</title>
        <authorList>
            <consortium name="The Broad Institute Genomics Platform"/>
            <consortium name="The Broad Institute Genome Sequencing Center for Infectious Disease"/>
            <person name="Wu L."/>
            <person name="Ma J."/>
        </authorList>
    </citation>
    <scope>NUCLEOTIDE SEQUENCE [LARGE SCALE GENOMIC DNA]</scope>
    <source>
        <strain evidence="11">JCM 4087</strain>
    </source>
</reference>
<keyword evidence="11" id="KW-1185">Reference proteome</keyword>